<evidence type="ECO:0000256" key="4">
    <source>
        <dbReference type="ARBA" id="ARBA00022692"/>
    </source>
</evidence>
<feature type="transmembrane region" description="Helical" evidence="7">
    <location>
        <begin position="101"/>
        <end position="122"/>
    </location>
</feature>
<gene>
    <name evidence="8" type="ORF">SYK_30990</name>
</gene>
<reference evidence="8 9" key="1">
    <citation type="submission" date="2022-08" db="EMBL/GenBank/DDBJ databases">
        <title>Genome Sequence of the sulphate-reducing bacterium, Pseudodesulfovibrio sp. SYK.</title>
        <authorList>
            <person name="Kondo R."/>
            <person name="Kataoka T."/>
        </authorList>
    </citation>
    <scope>NUCLEOTIDE SEQUENCE [LARGE SCALE GENOMIC DNA]</scope>
    <source>
        <strain evidence="8 9">SYK</strain>
    </source>
</reference>
<dbReference type="RefSeq" id="WP_281761232.1">
    <property type="nucleotide sequence ID" value="NZ_AP026709.1"/>
</dbReference>
<feature type="transmembrane region" description="Helical" evidence="7">
    <location>
        <begin position="329"/>
        <end position="348"/>
    </location>
</feature>
<evidence type="ECO:0000256" key="1">
    <source>
        <dbReference type="ARBA" id="ARBA00004651"/>
    </source>
</evidence>
<evidence type="ECO:0000313" key="9">
    <source>
        <dbReference type="Proteomes" id="UP001317742"/>
    </source>
</evidence>
<dbReference type="Pfam" id="PF02028">
    <property type="entry name" value="BCCT"/>
    <property type="match status" value="1"/>
</dbReference>
<evidence type="ECO:0000256" key="6">
    <source>
        <dbReference type="ARBA" id="ARBA00023136"/>
    </source>
</evidence>
<evidence type="ECO:0000256" key="2">
    <source>
        <dbReference type="ARBA" id="ARBA00022448"/>
    </source>
</evidence>
<feature type="transmembrane region" description="Helical" evidence="7">
    <location>
        <begin position="460"/>
        <end position="482"/>
    </location>
</feature>
<feature type="transmembrane region" description="Helical" evidence="7">
    <location>
        <begin position="418"/>
        <end position="439"/>
    </location>
</feature>
<keyword evidence="4 7" id="KW-0812">Transmembrane</keyword>
<keyword evidence="2" id="KW-0813">Transport</keyword>
<dbReference type="Proteomes" id="UP001317742">
    <property type="component" value="Chromosome"/>
</dbReference>
<name>A0ABN6S8U6_9BACT</name>
<evidence type="ECO:0000256" key="3">
    <source>
        <dbReference type="ARBA" id="ARBA00022475"/>
    </source>
</evidence>
<dbReference type="EMBL" id="AP026709">
    <property type="protein sequence ID" value="BDQ38739.1"/>
    <property type="molecule type" value="Genomic_DNA"/>
</dbReference>
<feature type="transmembrane region" description="Helical" evidence="7">
    <location>
        <begin position="62"/>
        <end position="89"/>
    </location>
</feature>
<dbReference type="PANTHER" id="PTHR30047:SF11">
    <property type="entry name" value="L-CARNITINE_GAMMA-BUTYROBETAINE ANTIPORTER"/>
    <property type="match status" value="1"/>
</dbReference>
<organism evidence="8 9">
    <name type="scientific">Pseudodesulfovibrio nedwellii</name>
    <dbReference type="NCBI Taxonomy" id="2973072"/>
    <lineage>
        <taxon>Bacteria</taxon>
        <taxon>Pseudomonadati</taxon>
        <taxon>Thermodesulfobacteriota</taxon>
        <taxon>Desulfovibrionia</taxon>
        <taxon>Desulfovibrionales</taxon>
        <taxon>Desulfovibrionaceae</taxon>
    </lineage>
</organism>
<protein>
    <submittedName>
        <fullName evidence="8">BCCT family transporter</fullName>
    </submittedName>
</protein>
<keyword evidence="5 7" id="KW-1133">Transmembrane helix</keyword>
<feature type="transmembrane region" description="Helical" evidence="7">
    <location>
        <begin position="245"/>
        <end position="265"/>
    </location>
</feature>
<feature type="transmembrane region" description="Helical" evidence="7">
    <location>
        <begin position="277"/>
        <end position="296"/>
    </location>
</feature>
<feature type="transmembrane region" description="Helical" evidence="7">
    <location>
        <begin position="203"/>
        <end position="225"/>
    </location>
</feature>
<feature type="transmembrane region" description="Helical" evidence="7">
    <location>
        <begin position="20"/>
        <end position="42"/>
    </location>
</feature>
<feature type="transmembrane region" description="Helical" evidence="7">
    <location>
        <begin position="488"/>
        <end position="511"/>
    </location>
</feature>
<feature type="transmembrane region" description="Helical" evidence="7">
    <location>
        <begin position="158"/>
        <end position="178"/>
    </location>
</feature>
<evidence type="ECO:0000256" key="7">
    <source>
        <dbReference type="SAM" id="Phobius"/>
    </source>
</evidence>
<comment type="subcellular location">
    <subcellularLocation>
        <location evidence="1">Cell membrane</location>
        <topology evidence="1">Multi-pass membrane protein</topology>
    </subcellularLocation>
</comment>
<evidence type="ECO:0000256" key="5">
    <source>
        <dbReference type="ARBA" id="ARBA00022989"/>
    </source>
</evidence>
<dbReference type="PANTHER" id="PTHR30047">
    <property type="entry name" value="HIGH-AFFINITY CHOLINE TRANSPORT PROTEIN-RELATED"/>
    <property type="match status" value="1"/>
</dbReference>
<keyword evidence="3" id="KW-1003">Cell membrane</keyword>
<feature type="transmembrane region" description="Helical" evidence="7">
    <location>
        <begin position="360"/>
        <end position="385"/>
    </location>
</feature>
<proteinExistence type="predicted"/>
<dbReference type="InterPro" id="IPR000060">
    <property type="entry name" value="BCCT_transptr"/>
</dbReference>
<accession>A0ABN6S8U6</accession>
<sequence>MNTKSLSAKYSSDTDTHKELNSLVFWVPFSLIAFSVIIGLILPETFGLVVTTGQQFILKNFSWLFSITGLFCLIVISVAFFSQFGNIVIGGKKAKPVLNKWQWFSITLCTTIAINILFWPIVEPLQDMLAPPQALGFAANTYGSARFSLASMYMNWGLVPYSINALPALVFAICYYNLKRPFSLGSILFPILGERANGNMGKVVDIVSLYALALGMGTSLGTGVLMLSGGLSRIFPFIESAPQTWGILIIIVMVICIISSISGVLKGMRILSELNAKLLFSLMAVVFIVGPTVFILDFSVESFGSFVGHFFERCLFTDSFRVDSWPQKWTVFSFANYMIWAPISALFLGRISKGYTVREFISVNVLFPMVYVFLHASVFSSTAIWQQIVGGVDLQANIATGIDEAVYVLLENLPLAHFIIPVFLFAVFISFITAADSTTNAMASLTTKNLSESNQEAPPFLKIAWGVMIGTLAFIMLVFSGLDGMKTLTYLGGAPITLVIIGSAFSLIKLIQMQKKLDILQ</sequence>
<keyword evidence="6 7" id="KW-0472">Membrane</keyword>
<evidence type="ECO:0000313" key="8">
    <source>
        <dbReference type="EMBL" id="BDQ38739.1"/>
    </source>
</evidence>
<keyword evidence="9" id="KW-1185">Reference proteome</keyword>